<proteinExistence type="predicted"/>
<evidence type="ECO:0000259" key="1">
    <source>
        <dbReference type="Pfam" id="PF00535"/>
    </source>
</evidence>
<protein>
    <submittedName>
        <fullName evidence="2">Glycosyltransferase family 2 protein</fullName>
        <ecNumber evidence="2">2.4.-.-</ecNumber>
    </submittedName>
</protein>
<feature type="domain" description="Glycosyltransferase 2-like" evidence="1">
    <location>
        <begin position="6"/>
        <end position="130"/>
    </location>
</feature>
<dbReference type="EC" id="2.4.-.-" evidence="2"/>
<dbReference type="GO" id="GO:0016757">
    <property type="term" value="F:glycosyltransferase activity"/>
    <property type="evidence" value="ECO:0007669"/>
    <property type="project" value="UniProtKB-KW"/>
</dbReference>
<dbReference type="InterPro" id="IPR001173">
    <property type="entry name" value="Glyco_trans_2-like"/>
</dbReference>
<dbReference type="Pfam" id="PF00535">
    <property type="entry name" value="Glycos_transf_2"/>
    <property type="match status" value="1"/>
</dbReference>
<organism evidence="2 3">
    <name type="scientific">Methylocystis borbori</name>
    <dbReference type="NCBI Taxonomy" id="3118750"/>
    <lineage>
        <taxon>Bacteria</taxon>
        <taxon>Pseudomonadati</taxon>
        <taxon>Pseudomonadota</taxon>
        <taxon>Alphaproteobacteria</taxon>
        <taxon>Hyphomicrobiales</taxon>
        <taxon>Methylocystaceae</taxon>
        <taxon>Methylocystis</taxon>
    </lineage>
</organism>
<dbReference type="Proteomes" id="UP001350748">
    <property type="component" value="Unassembled WGS sequence"/>
</dbReference>
<name>A0ABU7XIV8_9HYPH</name>
<dbReference type="EMBL" id="JAZHYN010000037">
    <property type="protein sequence ID" value="MEF3367303.1"/>
    <property type="molecule type" value="Genomic_DNA"/>
</dbReference>
<keyword evidence="3" id="KW-1185">Reference proteome</keyword>
<gene>
    <name evidence="2" type="ORF">V3H18_12235</name>
</gene>
<evidence type="ECO:0000313" key="3">
    <source>
        <dbReference type="Proteomes" id="UP001350748"/>
    </source>
</evidence>
<dbReference type="RefSeq" id="WP_332082351.1">
    <property type="nucleotide sequence ID" value="NZ_JAZHYN010000037.1"/>
</dbReference>
<accession>A0ABU7XIV8</accession>
<reference evidence="2 3" key="1">
    <citation type="submission" date="2024-02" db="EMBL/GenBank/DDBJ databases">
        <authorList>
            <person name="Grouzdev D."/>
        </authorList>
    </citation>
    <scope>NUCLEOTIDE SEQUENCE [LARGE SCALE GENOMIC DNA]</scope>
    <source>
        <strain evidence="2 3">9N</strain>
    </source>
</reference>
<dbReference type="PANTHER" id="PTHR22916">
    <property type="entry name" value="GLYCOSYLTRANSFERASE"/>
    <property type="match status" value="1"/>
</dbReference>
<dbReference type="SUPFAM" id="SSF53448">
    <property type="entry name" value="Nucleotide-diphospho-sugar transferases"/>
    <property type="match status" value="1"/>
</dbReference>
<dbReference type="PANTHER" id="PTHR22916:SF3">
    <property type="entry name" value="UDP-GLCNAC:BETAGAL BETA-1,3-N-ACETYLGLUCOSAMINYLTRANSFERASE-LIKE PROTEIN 1"/>
    <property type="match status" value="1"/>
</dbReference>
<keyword evidence="2" id="KW-0328">Glycosyltransferase</keyword>
<evidence type="ECO:0000313" key="2">
    <source>
        <dbReference type="EMBL" id="MEF3367303.1"/>
    </source>
</evidence>
<dbReference type="CDD" id="cd00761">
    <property type="entry name" value="Glyco_tranf_GTA_type"/>
    <property type="match status" value="1"/>
</dbReference>
<dbReference type="InterPro" id="IPR029044">
    <property type="entry name" value="Nucleotide-diphossugar_trans"/>
</dbReference>
<comment type="caution">
    <text evidence="2">The sequence shown here is derived from an EMBL/GenBank/DDBJ whole genome shotgun (WGS) entry which is preliminary data.</text>
</comment>
<keyword evidence="2" id="KW-0808">Transferase</keyword>
<sequence length="353" mass="40206">MVASLSVCIPIYNFAKFISETLDSILSQDGANEIEIVILDGASTDNTAEIVEGYRKKHANINYVRLPQKGGIDRDMARSVEPATRDYCWLFSGDDIMRPDAIRRMLNEIQSGADLYLCKHMEYIADLERWIEWPTVDALDGAVFELSDERARQDYFRRAANTEAFFSFIGGLIVRREKWNSIPLNEEFVGGCWAHAARLFELMRGGLSVKCLSGALLDRRPDNDSFAGGGMVNRYRIAIEGFHKIADHFFGHDSVEAFHVRRVIRAEFHPLAMLLGKFMCSVNPAGESRSMMDRLMRTAYCDLTFANLRAKFAYATMSPSRFRRQQPELCARHERKFRSQLQSREEAARVGGT</sequence>
<dbReference type="Gene3D" id="3.90.550.10">
    <property type="entry name" value="Spore Coat Polysaccharide Biosynthesis Protein SpsA, Chain A"/>
    <property type="match status" value="1"/>
</dbReference>